<proteinExistence type="predicted"/>
<feature type="region of interest" description="Disordered" evidence="2">
    <location>
        <begin position="187"/>
        <end position="209"/>
    </location>
</feature>
<evidence type="ECO:0000313" key="5">
    <source>
        <dbReference type="Proteomes" id="UP000002964"/>
    </source>
</evidence>
<dbReference type="EMBL" id="JH603168">
    <property type="protein sequence ID" value="EIC23499.1"/>
    <property type="molecule type" value="Genomic_DNA"/>
</dbReference>
<sequence>MSVLKVLFVTLLAGTLSISVALFGQHWIDDHPDLTFGSQRDRSGTEVLPDLRLSTPDGRLVSSHNWAGKVVVMHFWASWCTPCLAQIGPLERLQDRYGPGLLQVVSIAIDTPEDVQAFLNARTLNYQVLLGGQPEIALAARFGNRTQALPFTVLFDHRGRAVFAQPGLLGEDQLRTEVSALLPDTAEQAADSGTTDSGTTLPGAAAAGL</sequence>
<dbReference type="AlphaFoldDB" id="H8YYH3"/>
<dbReference type="Pfam" id="PF00578">
    <property type="entry name" value="AhpC-TSA"/>
    <property type="match status" value="1"/>
</dbReference>
<dbReference type="InterPro" id="IPR017937">
    <property type="entry name" value="Thioredoxin_CS"/>
</dbReference>
<dbReference type="PROSITE" id="PS51352">
    <property type="entry name" value="THIOREDOXIN_2"/>
    <property type="match status" value="1"/>
</dbReference>
<accession>H8YYH3</accession>
<evidence type="ECO:0000256" key="1">
    <source>
        <dbReference type="ARBA" id="ARBA00023284"/>
    </source>
</evidence>
<protein>
    <submittedName>
        <fullName evidence="4">Thiol-disulfide isomerase-like thioredoxin</fullName>
    </submittedName>
</protein>
<dbReference type="OrthoDB" id="9788279at2"/>
<dbReference type="eggNOG" id="COG0526">
    <property type="taxonomic scope" value="Bacteria"/>
</dbReference>
<gene>
    <name evidence="4" type="ORF">Thi970DRAFT_01170</name>
</gene>
<dbReference type="PANTHER" id="PTHR42852:SF17">
    <property type="entry name" value="THIOREDOXIN-LIKE PROTEIN HI_1115"/>
    <property type="match status" value="1"/>
</dbReference>
<evidence type="ECO:0000313" key="4">
    <source>
        <dbReference type="EMBL" id="EIC23499.1"/>
    </source>
</evidence>
<dbReference type="SUPFAM" id="SSF52833">
    <property type="entry name" value="Thioredoxin-like"/>
    <property type="match status" value="1"/>
</dbReference>
<dbReference type="PANTHER" id="PTHR42852">
    <property type="entry name" value="THIOL:DISULFIDE INTERCHANGE PROTEIN DSBE"/>
    <property type="match status" value="1"/>
</dbReference>
<reference evidence="4 5" key="2">
    <citation type="submission" date="2011-11" db="EMBL/GenBank/DDBJ databases">
        <authorList>
            <consortium name="US DOE Joint Genome Institute"/>
            <person name="Lucas S."/>
            <person name="Han J."/>
            <person name="Lapidus A."/>
            <person name="Cheng J.-F."/>
            <person name="Goodwin L."/>
            <person name="Pitluck S."/>
            <person name="Peters L."/>
            <person name="Ovchinnikova G."/>
            <person name="Zhang X."/>
            <person name="Detter J.C."/>
            <person name="Han C."/>
            <person name="Tapia R."/>
            <person name="Land M."/>
            <person name="Hauser L."/>
            <person name="Kyrpides N."/>
            <person name="Ivanova N."/>
            <person name="Pagani I."/>
            <person name="Vogl K."/>
            <person name="Liu Z."/>
            <person name="Overmann J."/>
            <person name="Frigaard N.-U."/>
            <person name="Bryant D."/>
            <person name="Woyke T."/>
        </authorList>
    </citation>
    <scope>NUCLEOTIDE SEQUENCE [LARGE SCALE GENOMIC DNA]</scope>
    <source>
        <strain evidence="4 5">970</strain>
    </source>
</reference>
<keyword evidence="5" id="KW-1185">Reference proteome</keyword>
<keyword evidence="1" id="KW-0676">Redox-active center</keyword>
<dbReference type="GO" id="GO:0016853">
    <property type="term" value="F:isomerase activity"/>
    <property type="evidence" value="ECO:0007669"/>
    <property type="project" value="UniProtKB-KW"/>
</dbReference>
<dbReference type="InterPro" id="IPR036249">
    <property type="entry name" value="Thioredoxin-like_sf"/>
</dbReference>
<feature type="compositionally biased region" description="Polar residues" evidence="2">
    <location>
        <begin position="191"/>
        <end position="200"/>
    </location>
</feature>
<dbReference type="RefSeq" id="WP_009147582.1">
    <property type="nucleotide sequence ID" value="NZ_CP121471.1"/>
</dbReference>
<keyword evidence="4" id="KW-0413">Isomerase</keyword>
<feature type="domain" description="Thioredoxin" evidence="3">
    <location>
        <begin position="42"/>
        <end position="183"/>
    </location>
</feature>
<dbReference type="InterPro" id="IPR000866">
    <property type="entry name" value="AhpC/TSA"/>
</dbReference>
<evidence type="ECO:0000256" key="2">
    <source>
        <dbReference type="SAM" id="MobiDB-lite"/>
    </source>
</evidence>
<dbReference type="GO" id="GO:0015036">
    <property type="term" value="F:disulfide oxidoreductase activity"/>
    <property type="evidence" value="ECO:0007669"/>
    <property type="project" value="UniProtKB-ARBA"/>
</dbReference>
<dbReference type="InterPro" id="IPR050553">
    <property type="entry name" value="Thioredoxin_ResA/DsbE_sf"/>
</dbReference>
<dbReference type="STRING" id="631362.Thi970DRAFT_01170"/>
<dbReference type="CDD" id="cd02966">
    <property type="entry name" value="TlpA_like_family"/>
    <property type="match status" value="1"/>
</dbReference>
<dbReference type="Proteomes" id="UP000002964">
    <property type="component" value="Unassembled WGS sequence"/>
</dbReference>
<dbReference type="InterPro" id="IPR013766">
    <property type="entry name" value="Thioredoxin_domain"/>
</dbReference>
<dbReference type="PROSITE" id="PS00194">
    <property type="entry name" value="THIOREDOXIN_1"/>
    <property type="match status" value="1"/>
</dbReference>
<dbReference type="Gene3D" id="3.40.30.10">
    <property type="entry name" value="Glutaredoxin"/>
    <property type="match status" value="1"/>
</dbReference>
<reference evidence="5" key="1">
    <citation type="submission" date="2011-06" db="EMBL/GenBank/DDBJ databases">
        <authorList>
            <consortium name="US DOE Joint Genome Institute (JGI-PGF)"/>
            <person name="Lucas S."/>
            <person name="Han J."/>
            <person name="Lapidus A."/>
            <person name="Cheng J.-F."/>
            <person name="Goodwin L."/>
            <person name="Pitluck S."/>
            <person name="Peters L."/>
            <person name="Land M.L."/>
            <person name="Hauser L."/>
            <person name="Vogl K."/>
            <person name="Liu Z."/>
            <person name="Overmann J."/>
            <person name="Frigaard N.-U."/>
            <person name="Bryant D.A."/>
            <person name="Woyke T.J."/>
        </authorList>
    </citation>
    <scope>NUCLEOTIDE SEQUENCE [LARGE SCALE GENOMIC DNA]</scope>
    <source>
        <strain evidence="5">970</strain>
    </source>
</reference>
<dbReference type="HOGENOM" id="CLU_042529_11_1_6"/>
<dbReference type="GO" id="GO:0016209">
    <property type="term" value="F:antioxidant activity"/>
    <property type="evidence" value="ECO:0007669"/>
    <property type="project" value="InterPro"/>
</dbReference>
<evidence type="ECO:0000259" key="3">
    <source>
        <dbReference type="PROSITE" id="PS51352"/>
    </source>
</evidence>
<organism evidence="4 5">
    <name type="scientific">Thiorhodovibrio frisius</name>
    <dbReference type="NCBI Taxonomy" id="631362"/>
    <lineage>
        <taxon>Bacteria</taxon>
        <taxon>Pseudomonadati</taxon>
        <taxon>Pseudomonadota</taxon>
        <taxon>Gammaproteobacteria</taxon>
        <taxon>Chromatiales</taxon>
        <taxon>Chromatiaceae</taxon>
        <taxon>Thiorhodovibrio</taxon>
    </lineage>
</organism>
<name>H8YYH3_9GAMM</name>